<evidence type="ECO:0000313" key="13">
    <source>
        <dbReference type="Proteomes" id="UP000001593"/>
    </source>
</evidence>
<dbReference type="FunFam" id="1.10.1370.40:FF:000007">
    <property type="entry name" value="Oligopeptidase A"/>
    <property type="match status" value="1"/>
</dbReference>
<dbReference type="EMBL" id="DS469633">
    <property type="protein sequence ID" value="EDO38082.1"/>
    <property type="molecule type" value="Genomic_DNA"/>
</dbReference>
<dbReference type="CDD" id="cd06456">
    <property type="entry name" value="M3A_DCP"/>
    <property type="match status" value="1"/>
</dbReference>
<keyword evidence="4 9" id="KW-0378">Hydrolase</keyword>
<dbReference type="Gene3D" id="1.10.1370.10">
    <property type="entry name" value="Neurolysin, domain 3"/>
    <property type="match status" value="1"/>
</dbReference>
<keyword evidence="13" id="KW-1185">Reference proteome</keyword>
<dbReference type="GO" id="GO:0046872">
    <property type="term" value="F:metal ion binding"/>
    <property type="evidence" value="ECO:0007669"/>
    <property type="project" value="UniProtKB-UniRule"/>
</dbReference>
<evidence type="ECO:0000256" key="1">
    <source>
        <dbReference type="ARBA" id="ARBA00006040"/>
    </source>
</evidence>
<feature type="non-terminal residue" evidence="12">
    <location>
        <position position="689"/>
    </location>
</feature>
<dbReference type="GO" id="GO:0006508">
    <property type="term" value="P:proteolysis"/>
    <property type="evidence" value="ECO:0000318"/>
    <property type="project" value="GO_Central"/>
</dbReference>
<dbReference type="GO" id="GO:0005829">
    <property type="term" value="C:cytosol"/>
    <property type="evidence" value="ECO:0007669"/>
    <property type="project" value="UniProtKB-ARBA"/>
</dbReference>
<evidence type="ECO:0000259" key="10">
    <source>
        <dbReference type="Pfam" id="PF01432"/>
    </source>
</evidence>
<name>A7SDW2_NEMVE</name>
<dbReference type="InterPro" id="IPR001567">
    <property type="entry name" value="Pept_M3A_M3B_dom"/>
</dbReference>
<evidence type="ECO:0000256" key="3">
    <source>
        <dbReference type="ARBA" id="ARBA00022723"/>
    </source>
</evidence>
<dbReference type="PANTHER" id="PTHR11804:SF83">
    <property type="entry name" value="LD37516P"/>
    <property type="match status" value="1"/>
</dbReference>
<dbReference type="HOGENOM" id="CLU_001805_4_1_1"/>
<comment type="catalytic activity">
    <reaction evidence="7">
        <text>Hydrolysis of oligopeptides, with broad specificity. Gly or Ala commonly occur as P1 or P1' residues, but more distant residues are also important, as is shown by the fact that Z-Gly-Pro-Gly-|-Gly-Pro-Ala is cleaved, but not Z-(Gly)(5).</text>
        <dbReference type="EC" id="3.4.24.70"/>
    </reaction>
</comment>
<dbReference type="PhylomeDB" id="A7SDW2"/>
<organism evidence="12 13">
    <name type="scientific">Nematostella vectensis</name>
    <name type="common">Starlet sea anemone</name>
    <dbReference type="NCBI Taxonomy" id="45351"/>
    <lineage>
        <taxon>Eukaryota</taxon>
        <taxon>Metazoa</taxon>
        <taxon>Cnidaria</taxon>
        <taxon>Anthozoa</taxon>
        <taxon>Hexacorallia</taxon>
        <taxon>Actiniaria</taxon>
        <taxon>Edwardsiidae</taxon>
        <taxon>Nematostella</taxon>
    </lineage>
</organism>
<keyword evidence="3 9" id="KW-0479">Metal-binding</keyword>
<dbReference type="OMA" id="TEYFAFK"/>
<evidence type="ECO:0000256" key="9">
    <source>
        <dbReference type="RuleBase" id="RU003435"/>
    </source>
</evidence>
<feature type="domain" description="Peptidase M3A/M3B catalytic" evidence="10">
    <location>
        <begin position="235"/>
        <end position="686"/>
    </location>
</feature>
<dbReference type="InterPro" id="IPR024077">
    <property type="entry name" value="Neurolysin/TOP_dom2"/>
</dbReference>
<evidence type="ECO:0000256" key="5">
    <source>
        <dbReference type="ARBA" id="ARBA00022833"/>
    </source>
</evidence>
<dbReference type="Gene3D" id="3.40.390.10">
    <property type="entry name" value="Collagenase (Catalytic Domain)"/>
    <property type="match status" value="1"/>
</dbReference>
<dbReference type="InterPro" id="IPR024079">
    <property type="entry name" value="MetalloPept_cat_dom_sf"/>
</dbReference>
<proteinExistence type="inferred from homology"/>
<accession>A7SDW2</accession>
<keyword evidence="5 9" id="KW-0862">Zinc</keyword>
<dbReference type="AlphaFoldDB" id="A7SDW2"/>
<dbReference type="Gene3D" id="1.10.1370.40">
    <property type="match status" value="1"/>
</dbReference>
<evidence type="ECO:0000256" key="8">
    <source>
        <dbReference type="ARBA" id="ARBA00026100"/>
    </source>
</evidence>
<evidence type="ECO:0000256" key="4">
    <source>
        <dbReference type="ARBA" id="ARBA00022801"/>
    </source>
</evidence>
<dbReference type="GO" id="GO:0004222">
    <property type="term" value="F:metalloendopeptidase activity"/>
    <property type="evidence" value="ECO:0000318"/>
    <property type="project" value="GO_Central"/>
</dbReference>
<dbReference type="PANTHER" id="PTHR11804">
    <property type="entry name" value="PROTEASE M3 THIMET OLIGOPEPTIDASE-RELATED"/>
    <property type="match status" value="1"/>
</dbReference>
<keyword evidence="6 9" id="KW-0482">Metalloprotease</keyword>
<dbReference type="SUPFAM" id="SSF55486">
    <property type="entry name" value="Metalloproteases ('zincins'), catalytic domain"/>
    <property type="match status" value="1"/>
</dbReference>
<evidence type="ECO:0000313" key="12">
    <source>
        <dbReference type="EMBL" id="EDO38082.1"/>
    </source>
</evidence>
<dbReference type="InterPro" id="IPR045666">
    <property type="entry name" value="OpdA_N"/>
</dbReference>
<gene>
    <name evidence="12" type="ORF">NEMVEDRAFT_v1g114762</name>
</gene>
<evidence type="ECO:0000256" key="7">
    <source>
        <dbReference type="ARBA" id="ARBA00024603"/>
    </source>
</evidence>
<protein>
    <recommendedName>
        <fullName evidence="8">oligopeptidase A</fullName>
        <ecNumber evidence="8">3.4.24.70</ecNumber>
    </recommendedName>
</protein>
<dbReference type="InterPro" id="IPR045090">
    <property type="entry name" value="Pept_M3A_M3B"/>
</dbReference>
<dbReference type="FunFam" id="3.40.390.10:FF:000009">
    <property type="entry name" value="Oligopeptidase A"/>
    <property type="match status" value="1"/>
</dbReference>
<evidence type="ECO:0000256" key="6">
    <source>
        <dbReference type="ARBA" id="ARBA00023049"/>
    </source>
</evidence>
<dbReference type="InterPro" id="IPR034005">
    <property type="entry name" value="M3A_DCP"/>
</dbReference>
<reference evidence="12 13" key="1">
    <citation type="journal article" date="2007" name="Science">
        <title>Sea anemone genome reveals ancestral eumetazoan gene repertoire and genomic organization.</title>
        <authorList>
            <person name="Putnam N.H."/>
            <person name="Srivastava M."/>
            <person name="Hellsten U."/>
            <person name="Dirks B."/>
            <person name="Chapman J."/>
            <person name="Salamov A."/>
            <person name="Terry A."/>
            <person name="Shapiro H."/>
            <person name="Lindquist E."/>
            <person name="Kapitonov V.V."/>
            <person name="Jurka J."/>
            <person name="Genikhovich G."/>
            <person name="Grigoriev I.V."/>
            <person name="Lucas S.M."/>
            <person name="Steele R.E."/>
            <person name="Finnerty J.R."/>
            <person name="Technau U."/>
            <person name="Martindale M.Q."/>
            <person name="Rokhsar D.S."/>
        </authorList>
    </citation>
    <scope>NUCLEOTIDE SEQUENCE [LARGE SCALE GENOMIC DNA]</scope>
    <source>
        <strain evidence="13">CH2 X CH6</strain>
    </source>
</reference>
<sequence length="689" mass="79272">NPLFKQKDLPNFRAILPEHVEPGITQLAQTFEEDFQDFENKLDASNVSWESIVEPLEKINSKLEFAWGVVSHLNRVKNSSPLREAYQKVRVFFSYFLGCYENIFEVQPSVVKASTLVSQSKLLYTVLQRQSQLDEGQGRIVMSMLRAARNGGVGLEREKKERFNDIRLKLAELSNNFSNNVLDSIKQFSIIVNDKEKMQGLPPSFLQLTADDKREANADTGPWKLTLDMPCFEPFMKYSENRELRERMYKAFISKASSGQTDNSKIIEEIRDLRQEKAELLGFKDYANLSLDSKMAGTPENVWNHITELKTKSKNAAEWEIKQLQMFADKNGFSGKLQLWDIPYWAEKQRQHLFSYSDEQLRPYFPLERVLEGLFQLTSEILGVSVKAADGEAEVWHKDVRFFKIYENSKKTFHMASFFLDPYSRPAEKSGGAWMDQCVGKSILLHRKPVAYLVCNQSPPSVDGKTPSLMTFREVETLFHEFGHGLQHMLTTVPYSDAAGINNVEWDAVEVPSQFMENWVYDRTTMDLISGHYQTGDPLPDDVFKQVCKARQYMAGSQMLRQLYFSALDMELHASREHWLTVLRRIADEFTVIKPHPNDRFPCGFLHIFSSSYAAGYYSYKWAELMSADAFSAFQEKGLDNRDELAKVGKRFRDTILAKGGSRHPRDVFEEFRGRPAKPDALLALYGLS</sequence>
<dbReference type="Proteomes" id="UP000001593">
    <property type="component" value="Unassembled WGS sequence"/>
</dbReference>
<comment type="cofactor">
    <cofactor evidence="9">
        <name>Zn(2+)</name>
        <dbReference type="ChEBI" id="CHEBI:29105"/>
    </cofactor>
    <text evidence="9">Binds 1 zinc ion.</text>
</comment>
<comment type="similarity">
    <text evidence="1 9">Belongs to the peptidase M3 family.</text>
</comment>
<dbReference type="STRING" id="45351.A7SDW2"/>
<evidence type="ECO:0000256" key="2">
    <source>
        <dbReference type="ARBA" id="ARBA00022670"/>
    </source>
</evidence>
<dbReference type="eggNOG" id="KOG2089">
    <property type="taxonomic scope" value="Eukaryota"/>
</dbReference>
<keyword evidence="2 9" id="KW-0645">Protease</keyword>
<dbReference type="Pfam" id="PF01432">
    <property type="entry name" value="Peptidase_M3"/>
    <property type="match status" value="1"/>
</dbReference>
<dbReference type="Pfam" id="PF19310">
    <property type="entry name" value="TOP_N"/>
    <property type="match status" value="1"/>
</dbReference>
<dbReference type="EC" id="3.4.24.70" evidence="8"/>
<dbReference type="InParanoid" id="A7SDW2"/>
<evidence type="ECO:0000259" key="11">
    <source>
        <dbReference type="Pfam" id="PF19310"/>
    </source>
</evidence>
<feature type="domain" description="Oligopeptidase A N-terminal" evidence="11">
    <location>
        <begin position="24"/>
        <end position="90"/>
    </location>
</feature>
<dbReference type="GO" id="GO:0006518">
    <property type="term" value="P:peptide metabolic process"/>
    <property type="evidence" value="ECO:0000318"/>
    <property type="project" value="GO_Central"/>
</dbReference>